<evidence type="ECO:0000256" key="4">
    <source>
        <dbReference type="ARBA" id="ARBA00022692"/>
    </source>
</evidence>
<feature type="domain" description="TonB-dependent receptor plug" evidence="12">
    <location>
        <begin position="57"/>
        <end position="164"/>
    </location>
</feature>
<dbReference type="Gene3D" id="2.40.170.20">
    <property type="entry name" value="TonB-dependent receptor, beta-barrel domain"/>
    <property type="match status" value="1"/>
</dbReference>
<feature type="chain" id="PRO_5013236486" description="TonB-dependent receptor" evidence="10">
    <location>
        <begin position="24"/>
        <end position="664"/>
    </location>
</feature>
<dbReference type="GO" id="GO:0009279">
    <property type="term" value="C:cell outer membrane"/>
    <property type="evidence" value="ECO:0007669"/>
    <property type="project" value="UniProtKB-SubCell"/>
</dbReference>
<comment type="caution">
    <text evidence="13">The sequence shown here is derived from an EMBL/GenBank/DDBJ whole genome shotgun (WGS) entry which is preliminary data.</text>
</comment>
<comment type="similarity">
    <text evidence="8 9">Belongs to the TonB-dependent receptor family.</text>
</comment>
<organism evidence="13 14">
    <name type="scientific">Thioflexithrix psekupsensis</name>
    <dbReference type="NCBI Taxonomy" id="1570016"/>
    <lineage>
        <taxon>Bacteria</taxon>
        <taxon>Pseudomonadati</taxon>
        <taxon>Pseudomonadota</taxon>
        <taxon>Gammaproteobacteria</taxon>
        <taxon>Thiotrichales</taxon>
        <taxon>Thioflexithrix</taxon>
    </lineage>
</organism>
<keyword evidence="14" id="KW-1185">Reference proteome</keyword>
<proteinExistence type="inferred from homology"/>
<dbReference type="Gene3D" id="2.170.130.10">
    <property type="entry name" value="TonB-dependent receptor, plug domain"/>
    <property type="match status" value="1"/>
</dbReference>
<dbReference type="AlphaFoldDB" id="A0A251X3P7"/>
<dbReference type="PANTHER" id="PTHR30069:SF37">
    <property type="entry name" value="FERRIC VIBRIOBACTIN RECEPTOR VIUA"/>
    <property type="match status" value="1"/>
</dbReference>
<evidence type="ECO:0008006" key="15">
    <source>
        <dbReference type="Google" id="ProtNLM"/>
    </source>
</evidence>
<evidence type="ECO:0000259" key="12">
    <source>
        <dbReference type="Pfam" id="PF07715"/>
    </source>
</evidence>
<keyword evidence="5 9" id="KW-0798">TonB box</keyword>
<sequence>MINLAKKWGIFLISILACSFAHAQNADLQNLLKLSLNDLMNVQIVTSVGKKEQNVNHAAAAIFVITQEDIERAGVTTIADALRLAPGVQVARYNSHGWAISIRGFNNFFSDKLLVLIDGHSIYNPIFAGVYWDTVDTLINNIERIEIIRGPGGTLWGANAMNGVINIITKNAQETQGTLLKLAAGNELKYLTEWRYGGELMDNKGQFRIYAKKRSYDALARAQEPSDAWQMTQAGFRLDGQTENNTQWRVQSDIYQQRLWETPLLSTMPLSSENNAAMRLNSDVYYPLAEDSTLTLQSSLEWEKRNAADVGTQLTSFKIGFEHLHRFNKNHEINWGASYYFNHLEAYSLIPHNGFVPNKHNEHLFSLFIQHDWSLLPEELTFTLGTKIEFNELNHLQYQPSVRFSWQWSPHYNMWGAISRAIRTQSLVNRFFVIERKIADESNPFYPLDFIFKNEGNTFQPESLLAYELGVRANFSQLNLSLSAFRQDYSNMVNSVGYFVPELEKGRVILFNQVTNATEGVVYGVEITADGQFNAHWRWQTAYSFLESDLNATLKIAEANTIDAEMNNPRHQWALRSILDMGENWQWDLGLRYVDNVVFNQNPVADYWQLDSRLAYAWDKNITLSLVGQNLLSKYQDELSTVRFNPLYRANERSFYGQIQWQFE</sequence>
<dbReference type="PROSITE" id="PS52016">
    <property type="entry name" value="TONB_DEPENDENT_REC_3"/>
    <property type="match status" value="1"/>
</dbReference>
<feature type="domain" description="TonB-dependent receptor-like beta-barrel" evidence="11">
    <location>
        <begin position="204"/>
        <end position="631"/>
    </location>
</feature>
<dbReference type="SUPFAM" id="SSF56935">
    <property type="entry name" value="Porins"/>
    <property type="match status" value="1"/>
</dbReference>
<comment type="subcellular location">
    <subcellularLocation>
        <location evidence="1 8">Cell outer membrane</location>
        <topology evidence="1 8">Multi-pass membrane protein</topology>
    </subcellularLocation>
</comment>
<evidence type="ECO:0000256" key="7">
    <source>
        <dbReference type="ARBA" id="ARBA00023237"/>
    </source>
</evidence>
<keyword evidence="6 8" id="KW-0472">Membrane</keyword>
<evidence type="ECO:0000259" key="11">
    <source>
        <dbReference type="Pfam" id="PF00593"/>
    </source>
</evidence>
<evidence type="ECO:0000256" key="3">
    <source>
        <dbReference type="ARBA" id="ARBA00022452"/>
    </source>
</evidence>
<accession>A0A251X3P7</accession>
<dbReference type="Proteomes" id="UP000194798">
    <property type="component" value="Unassembled WGS sequence"/>
</dbReference>
<dbReference type="RefSeq" id="WP_086489034.1">
    <property type="nucleotide sequence ID" value="NZ_MSLT01000023.1"/>
</dbReference>
<dbReference type="EMBL" id="MSLT01000023">
    <property type="protein sequence ID" value="OUD12123.1"/>
    <property type="molecule type" value="Genomic_DNA"/>
</dbReference>
<dbReference type="Pfam" id="PF00593">
    <property type="entry name" value="TonB_dep_Rec_b-barrel"/>
    <property type="match status" value="1"/>
</dbReference>
<keyword evidence="7 8" id="KW-0998">Cell outer membrane</keyword>
<evidence type="ECO:0000313" key="14">
    <source>
        <dbReference type="Proteomes" id="UP000194798"/>
    </source>
</evidence>
<keyword evidence="4 8" id="KW-0812">Transmembrane</keyword>
<dbReference type="Pfam" id="PF07715">
    <property type="entry name" value="Plug"/>
    <property type="match status" value="1"/>
</dbReference>
<dbReference type="InterPro" id="IPR000531">
    <property type="entry name" value="Beta-barrel_TonB"/>
</dbReference>
<feature type="signal peptide" evidence="10">
    <location>
        <begin position="1"/>
        <end position="23"/>
    </location>
</feature>
<evidence type="ECO:0000256" key="2">
    <source>
        <dbReference type="ARBA" id="ARBA00022448"/>
    </source>
</evidence>
<dbReference type="PROSITE" id="PS51257">
    <property type="entry name" value="PROKAR_LIPOPROTEIN"/>
    <property type="match status" value="1"/>
</dbReference>
<evidence type="ECO:0000256" key="10">
    <source>
        <dbReference type="SAM" id="SignalP"/>
    </source>
</evidence>
<keyword evidence="2 8" id="KW-0813">Transport</keyword>
<evidence type="ECO:0000256" key="5">
    <source>
        <dbReference type="ARBA" id="ARBA00023077"/>
    </source>
</evidence>
<dbReference type="GO" id="GO:0015344">
    <property type="term" value="F:siderophore uptake transmembrane transporter activity"/>
    <property type="evidence" value="ECO:0007669"/>
    <property type="project" value="TreeGrafter"/>
</dbReference>
<dbReference type="PANTHER" id="PTHR30069">
    <property type="entry name" value="TONB-DEPENDENT OUTER MEMBRANE RECEPTOR"/>
    <property type="match status" value="1"/>
</dbReference>
<reference evidence="13 14" key="1">
    <citation type="submission" date="2016-12" db="EMBL/GenBank/DDBJ databases">
        <title>Thioflexothrix psekupsii D3 genome sequencing and assembly.</title>
        <authorList>
            <person name="Fomenkov A."/>
            <person name="Vincze T."/>
            <person name="Grabovich M."/>
            <person name="Anton B.P."/>
            <person name="Dubinina G."/>
            <person name="Orlova M."/>
            <person name="Belousova E."/>
            <person name="Roberts R.J."/>
        </authorList>
    </citation>
    <scope>NUCLEOTIDE SEQUENCE [LARGE SCALE GENOMIC DNA]</scope>
    <source>
        <strain evidence="13">D3</strain>
    </source>
</reference>
<dbReference type="OrthoDB" id="9758929at2"/>
<keyword evidence="10" id="KW-0732">Signal</keyword>
<evidence type="ECO:0000256" key="1">
    <source>
        <dbReference type="ARBA" id="ARBA00004571"/>
    </source>
</evidence>
<protein>
    <recommendedName>
        <fullName evidence="15">TonB-dependent receptor</fullName>
    </recommendedName>
</protein>
<evidence type="ECO:0000256" key="9">
    <source>
        <dbReference type="RuleBase" id="RU003357"/>
    </source>
</evidence>
<evidence type="ECO:0000256" key="8">
    <source>
        <dbReference type="PROSITE-ProRule" id="PRU01360"/>
    </source>
</evidence>
<dbReference type="InterPro" id="IPR036942">
    <property type="entry name" value="Beta-barrel_TonB_sf"/>
</dbReference>
<name>A0A251X3P7_9GAMM</name>
<evidence type="ECO:0000256" key="6">
    <source>
        <dbReference type="ARBA" id="ARBA00023136"/>
    </source>
</evidence>
<keyword evidence="3 8" id="KW-1134">Transmembrane beta strand</keyword>
<evidence type="ECO:0000313" key="13">
    <source>
        <dbReference type="EMBL" id="OUD12123.1"/>
    </source>
</evidence>
<dbReference type="InterPro" id="IPR012910">
    <property type="entry name" value="Plug_dom"/>
</dbReference>
<gene>
    <name evidence="13" type="ORF">TPSD3_13425</name>
</gene>
<dbReference type="InterPro" id="IPR037066">
    <property type="entry name" value="Plug_dom_sf"/>
</dbReference>
<dbReference type="GO" id="GO:0044718">
    <property type="term" value="P:siderophore transmembrane transport"/>
    <property type="evidence" value="ECO:0007669"/>
    <property type="project" value="TreeGrafter"/>
</dbReference>
<dbReference type="InterPro" id="IPR039426">
    <property type="entry name" value="TonB-dep_rcpt-like"/>
</dbReference>